<dbReference type="Pfam" id="PF00107">
    <property type="entry name" value="ADH_zinc_N"/>
    <property type="match status" value="1"/>
</dbReference>
<dbReference type="Pfam" id="PF13602">
    <property type="entry name" value="ADH_zinc_N_2"/>
    <property type="match status" value="1"/>
</dbReference>
<reference evidence="4 5" key="1">
    <citation type="submission" date="2023-07" db="EMBL/GenBank/DDBJ databases">
        <title>Sequencing the genomes of 1000 actinobacteria strains.</title>
        <authorList>
            <person name="Klenk H.-P."/>
        </authorList>
    </citation>
    <scope>NUCLEOTIDE SEQUENCE [LARGE SCALE GENOMIC DNA]</scope>
    <source>
        <strain evidence="4 5">DSM 45805</strain>
    </source>
</reference>
<dbReference type="InterPro" id="IPR020843">
    <property type="entry name" value="ER"/>
</dbReference>
<dbReference type="EMBL" id="JAUSUT010000001">
    <property type="protein sequence ID" value="MDQ0379688.1"/>
    <property type="molecule type" value="Genomic_DNA"/>
</dbReference>
<dbReference type="SMART" id="SM00829">
    <property type="entry name" value="PKS_ER"/>
    <property type="match status" value="1"/>
</dbReference>
<keyword evidence="5" id="KW-1185">Reference proteome</keyword>
<feature type="domain" description="Enoyl reductase (ER)" evidence="3">
    <location>
        <begin position="3"/>
        <end position="163"/>
    </location>
</feature>
<sequence length="165" mass="16764">MPRTVAGAFTAGTQTAYLALRQLGVSAGDTVLIHAAAGSVGTAAVQLARRWGATVIGTASEANQSYVRSLGAAPVVSGEGLAERVRALSPGGVHAALDGAGGEALDVSLALVKERGRVLTLVDHDRAEALGVQLVRGQRSQLDEAAQAHRDVETGHGRGKVVLTV</sequence>
<evidence type="ECO:0000313" key="4">
    <source>
        <dbReference type="EMBL" id="MDQ0379688.1"/>
    </source>
</evidence>
<dbReference type="RefSeq" id="WP_306993162.1">
    <property type="nucleotide sequence ID" value="NZ_JAUSUT010000001.1"/>
</dbReference>
<evidence type="ECO:0000259" key="3">
    <source>
        <dbReference type="SMART" id="SM00829"/>
    </source>
</evidence>
<dbReference type="InterPro" id="IPR013149">
    <property type="entry name" value="ADH-like_C"/>
</dbReference>
<accession>A0ABU0EX53</accession>
<dbReference type="PANTHER" id="PTHR48106">
    <property type="entry name" value="QUINONE OXIDOREDUCTASE PIG3-RELATED"/>
    <property type="match status" value="1"/>
</dbReference>
<dbReference type="Proteomes" id="UP001229651">
    <property type="component" value="Unassembled WGS sequence"/>
</dbReference>
<evidence type="ECO:0000313" key="5">
    <source>
        <dbReference type="Proteomes" id="UP001229651"/>
    </source>
</evidence>
<dbReference type="Gene3D" id="3.90.180.10">
    <property type="entry name" value="Medium-chain alcohol dehydrogenases, catalytic domain"/>
    <property type="match status" value="1"/>
</dbReference>
<dbReference type="SUPFAM" id="SSF51735">
    <property type="entry name" value="NAD(P)-binding Rossmann-fold domains"/>
    <property type="match status" value="1"/>
</dbReference>
<name>A0ABU0EX53_9PSEU</name>
<protein>
    <submittedName>
        <fullName evidence="4">NADPH:quinone reductase-like Zn-dependent oxidoreductase</fullName>
    </submittedName>
</protein>
<comment type="caution">
    <text evidence="4">The sequence shown here is derived from an EMBL/GenBank/DDBJ whole genome shotgun (WGS) entry which is preliminary data.</text>
</comment>
<evidence type="ECO:0000256" key="1">
    <source>
        <dbReference type="ARBA" id="ARBA00022857"/>
    </source>
</evidence>
<organism evidence="4 5">
    <name type="scientific">Amycolatopsis thermophila</name>
    <dbReference type="NCBI Taxonomy" id="206084"/>
    <lineage>
        <taxon>Bacteria</taxon>
        <taxon>Bacillati</taxon>
        <taxon>Actinomycetota</taxon>
        <taxon>Actinomycetes</taxon>
        <taxon>Pseudonocardiales</taxon>
        <taxon>Pseudonocardiaceae</taxon>
        <taxon>Amycolatopsis</taxon>
    </lineage>
</organism>
<gene>
    <name evidence="4" type="ORF">FB470_003682</name>
</gene>
<evidence type="ECO:0000256" key="2">
    <source>
        <dbReference type="ARBA" id="ARBA00023002"/>
    </source>
</evidence>
<proteinExistence type="predicted"/>
<keyword evidence="1" id="KW-0521">NADP</keyword>
<dbReference type="InterPro" id="IPR036291">
    <property type="entry name" value="NAD(P)-bd_dom_sf"/>
</dbReference>
<keyword evidence="2" id="KW-0560">Oxidoreductase</keyword>